<name>A0A9Q0AQ36_9PEZI</name>
<protein>
    <recommendedName>
        <fullName evidence="10">TFIID subunit TAF5 NTD2 domain-containing protein</fullName>
    </recommendedName>
</protein>
<dbReference type="CDD" id="cd08044">
    <property type="entry name" value="TAF5_NTD2"/>
    <property type="match status" value="1"/>
</dbReference>
<dbReference type="SMART" id="SM00320">
    <property type="entry name" value="WD40"/>
    <property type="match status" value="6"/>
</dbReference>
<dbReference type="PROSITE" id="PS50896">
    <property type="entry name" value="LISH"/>
    <property type="match status" value="1"/>
</dbReference>
<dbReference type="GO" id="GO:0016251">
    <property type="term" value="F:RNA polymerase II general transcription initiation factor activity"/>
    <property type="evidence" value="ECO:0007669"/>
    <property type="project" value="TreeGrafter"/>
</dbReference>
<evidence type="ECO:0000256" key="8">
    <source>
        <dbReference type="PROSITE-ProRule" id="PRU00221"/>
    </source>
</evidence>
<evidence type="ECO:0000256" key="2">
    <source>
        <dbReference type="ARBA" id="ARBA00009435"/>
    </source>
</evidence>
<dbReference type="AlphaFoldDB" id="A0A9Q0AQ36"/>
<feature type="repeat" description="WD" evidence="8">
    <location>
        <begin position="560"/>
        <end position="601"/>
    </location>
</feature>
<keyword evidence="7" id="KW-0539">Nucleus</keyword>
<keyword evidence="12" id="KW-1185">Reference proteome</keyword>
<reference evidence="11" key="1">
    <citation type="submission" date="2021-03" db="EMBL/GenBank/DDBJ databases">
        <title>Revisited historic fungal species revealed as producer of novel bioactive compounds through whole genome sequencing and comparative genomics.</title>
        <authorList>
            <person name="Vignolle G.A."/>
            <person name="Hochenegger N."/>
            <person name="Mach R.L."/>
            <person name="Mach-Aigner A.R."/>
            <person name="Javad Rahimi M."/>
            <person name="Salim K.A."/>
            <person name="Chan C.M."/>
            <person name="Lim L.B.L."/>
            <person name="Cai F."/>
            <person name="Druzhinina I.S."/>
            <person name="U'Ren J.M."/>
            <person name="Derntl C."/>
        </authorList>
    </citation>
    <scope>NUCLEOTIDE SEQUENCE</scope>
    <source>
        <strain evidence="11">TUCIM 5799</strain>
    </source>
</reference>
<evidence type="ECO:0000313" key="11">
    <source>
        <dbReference type="EMBL" id="KAI1879113.1"/>
    </source>
</evidence>
<dbReference type="Gene3D" id="1.25.40.500">
    <property type="entry name" value="TFIID subunit TAF5, NTD2 domain"/>
    <property type="match status" value="1"/>
</dbReference>
<evidence type="ECO:0000256" key="3">
    <source>
        <dbReference type="ARBA" id="ARBA00022574"/>
    </source>
</evidence>
<dbReference type="PANTHER" id="PTHR19879">
    <property type="entry name" value="TRANSCRIPTION INITIATION FACTOR TFIID"/>
    <property type="match status" value="1"/>
</dbReference>
<dbReference type="PROSITE" id="PS50082">
    <property type="entry name" value="WD_REPEATS_2"/>
    <property type="match status" value="6"/>
</dbReference>
<feature type="compositionally biased region" description="Low complexity" evidence="9">
    <location>
        <begin position="753"/>
        <end position="767"/>
    </location>
</feature>
<dbReference type="InterPro" id="IPR001680">
    <property type="entry name" value="WD40_rpt"/>
</dbReference>
<feature type="repeat" description="WD" evidence="8">
    <location>
        <begin position="535"/>
        <end position="553"/>
    </location>
</feature>
<dbReference type="CDD" id="cd00200">
    <property type="entry name" value="WD40"/>
    <property type="match status" value="1"/>
</dbReference>
<evidence type="ECO:0000256" key="7">
    <source>
        <dbReference type="ARBA" id="ARBA00023242"/>
    </source>
</evidence>
<evidence type="ECO:0000256" key="6">
    <source>
        <dbReference type="ARBA" id="ARBA00023163"/>
    </source>
</evidence>
<keyword evidence="3 8" id="KW-0853">WD repeat</keyword>
<evidence type="ECO:0000259" key="10">
    <source>
        <dbReference type="Pfam" id="PF04494"/>
    </source>
</evidence>
<evidence type="ECO:0000313" key="12">
    <source>
        <dbReference type="Proteomes" id="UP000829685"/>
    </source>
</evidence>
<dbReference type="InterPro" id="IPR036322">
    <property type="entry name" value="WD40_repeat_dom_sf"/>
</dbReference>
<accession>A0A9Q0AQ36</accession>
<dbReference type="PRINTS" id="PR00320">
    <property type="entry name" value="GPROTEINBRPT"/>
</dbReference>
<keyword evidence="4" id="KW-0677">Repeat</keyword>
<dbReference type="InterPro" id="IPR019775">
    <property type="entry name" value="WD40_repeat_CS"/>
</dbReference>
<evidence type="ECO:0000256" key="1">
    <source>
        <dbReference type="ARBA" id="ARBA00004123"/>
    </source>
</evidence>
<sequence length="818" mass="89630">MANPGQPGGVPGQTGGTFTPVPPPTPGVGASTTAAATTSSAAAPPSNQNLNQISMVWHFNMSSQYAPMSLVARLIRMTAREYVALPESSDVAPQHDQHQDQHHDSISPFSKDNDAVTDYLLKRGYTATEATFRKEIAGVDAKAEEEENKRLKPAKYGQAYDHFVKWVEGSLDIYKTELNKVLYPVFVYTFLDLLKLGYKEQAGMFMKKHKDRFERGYHDDINHLKLIKTWKQAEDNATCQLFMKSPWRVYLSQFAAGNLFSFLERDSEECGNIVGYILTTFCEVKTAERGPIEQFSFEAIYRQAQNLDLDEIDAQEGIPGLQTGGSFTLNKDILDNGNNATVKLGQAPMDAELREEVLSELQDEDRLNPPREGVGSLVDEFNTMQPIKKEAGDSPPKEAIPLPPSRARDVVMEMQKVRENRDRFKIEGRTGGVGPGVSVLMYTIHNDLGSVSSMDFSKDQKLMAVGTMESYIRVWSLDGTPLESRQPGEQSVKVNNRKLFGHSGPIYTVQFSNAISNLNRKLYDDSAEQPETHAQYLISSSFDGTVRLWSLDTWTCLCVYKGHYGPVFKLAWGPHGHYFATGGADTTVRVWAQDRASAVRLMVGHDTPISALCWHPNGAYIFSASDESDKTIRMWSLATGSCVRIFTGHVDYISALECAPNGKILASADIGGNIFLWDIAKGERIKRMRGHGRGGIWSVSFNVESNTLVSGGADLTVRVWDVEMPAEGSRTVAPGDAGDGTIVAAGSGAGTDGKTASTGAQGATTGAGSSGTGKKKGKDVMVTPDQISAFPTKRTPVRKVMFTRMNLVVAGGCYEKER</sequence>
<feature type="repeat" description="WD" evidence="8">
    <location>
        <begin position="646"/>
        <end position="687"/>
    </location>
</feature>
<evidence type="ECO:0000256" key="5">
    <source>
        <dbReference type="ARBA" id="ARBA00023015"/>
    </source>
</evidence>
<dbReference type="EMBL" id="JAFIMR010000005">
    <property type="protein sequence ID" value="KAI1879113.1"/>
    <property type="molecule type" value="Genomic_DNA"/>
</dbReference>
<dbReference type="InterPro" id="IPR006594">
    <property type="entry name" value="LisH"/>
</dbReference>
<dbReference type="InterPro" id="IPR015943">
    <property type="entry name" value="WD40/YVTN_repeat-like_dom_sf"/>
</dbReference>
<comment type="subcellular location">
    <subcellularLocation>
        <location evidence="1">Nucleus</location>
    </subcellularLocation>
</comment>
<dbReference type="PROSITE" id="PS00678">
    <property type="entry name" value="WD_REPEATS_1"/>
    <property type="match status" value="1"/>
</dbReference>
<dbReference type="PANTHER" id="PTHR19879:SF1">
    <property type="entry name" value="CANNONBALL-RELATED"/>
    <property type="match status" value="1"/>
</dbReference>
<feature type="repeat" description="WD" evidence="8">
    <location>
        <begin position="444"/>
        <end position="478"/>
    </location>
</feature>
<feature type="region of interest" description="Disordered" evidence="9">
    <location>
        <begin position="1"/>
        <end position="47"/>
    </location>
</feature>
<keyword evidence="6" id="KW-0804">Transcription</keyword>
<organism evidence="11 12">
    <name type="scientific">Neoarthrinium moseri</name>
    <dbReference type="NCBI Taxonomy" id="1658444"/>
    <lineage>
        <taxon>Eukaryota</taxon>
        <taxon>Fungi</taxon>
        <taxon>Dikarya</taxon>
        <taxon>Ascomycota</taxon>
        <taxon>Pezizomycotina</taxon>
        <taxon>Sordariomycetes</taxon>
        <taxon>Xylariomycetidae</taxon>
        <taxon>Amphisphaeriales</taxon>
        <taxon>Apiosporaceae</taxon>
        <taxon>Neoarthrinium</taxon>
    </lineage>
</organism>
<dbReference type="GO" id="GO:0006367">
    <property type="term" value="P:transcription initiation at RNA polymerase II promoter"/>
    <property type="evidence" value="ECO:0007669"/>
    <property type="project" value="TreeGrafter"/>
</dbReference>
<dbReference type="Proteomes" id="UP000829685">
    <property type="component" value="Unassembled WGS sequence"/>
</dbReference>
<comment type="similarity">
    <text evidence="2">Belongs to the WD repeat TAF5 family.</text>
</comment>
<gene>
    <name evidence="11" type="ORF">JX265_003290</name>
</gene>
<evidence type="ECO:0000256" key="4">
    <source>
        <dbReference type="ARBA" id="ARBA00022737"/>
    </source>
</evidence>
<keyword evidence="5" id="KW-0805">Transcription regulation</keyword>
<dbReference type="InterPro" id="IPR020472">
    <property type="entry name" value="WD40_PAC1"/>
</dbReference>
<dbReference type="Pfam" id="PF00400">
    <property type="entry name" value="WD40"/>
    <property type="match status" value="6"/>
</dbReference>
<dbReference type="InterPro" id="IPR007582">
    <property type="entry name" value="TFIID_NTD2"/>
</dbReference>
<feature type="region of interest" description="Disordered" evidence="9">
    <location>
        <begin position="746"/>
        <end position="779"/>
    </location>
</feature>
<feature type="compositionally biased region" description="Low complexity" evidence="9">
    <location>
        <begin position="27"/>
        <end position="47"/>
    </location>
</feature>
<feature type="compositionally biased region" description="Gly residues" evidence="9">
    <location>
        <begin position="1"/>
        <end position="15"/>
    </location>
</feature>
<comment type="caution">
    <text evidence="11">The sequence shown here is derived from an EMBL/GenBank/DDBJ whole genome shotgun (WGS) entry which is preliminary data.</text>
</comment>
<feature type="region of interest" description="Disordered" evidence="9">
    <location>
        <begin position="87"/>
        <end position="110"/>
    </location>
</feature>
<dbReference type="Pfam" id="PF04494">
    <property type="entry name" value="TFIID_NTD2"/>
    <property type="match status" value="1"/>
</dbReference>
<dbReference type="SUPFAM" id="SSF160897">
    <property type="entry name" value="Taf5 N-terminal domain-like"/>
    <property type="match status" value="1"/>
</dbReference>
<dbReference type="InterPro" id="IPR037264">
    <property type="entry name" value="TFIID_NTD2_sf"/>
</dbReference>
<feature type="compositionally biased region" description="Basic and acidic residues" evidence="9">
    <location>
        <begin position="93"/>
        <end position="105"/>
    </location>
</feature>
<feature type="repeat" description="WD" evidence="8">
    <location>
        <begin position="602"/>
        <end position="645"/>
    </location>
</feature>
<feature type="repeat" description="WD" evidence="8">
    <location>
        <begin position="696"/>
        <end position="723"/>
    </location>
</feature>
<dbReference type="PROSITE" id="PS50294">
    <property type="entry name" value="WD_REPEATS_REGION"/>
    <property type="match status" value="3"/>
</dbReference>
<feature type="domain" description="TFIID subunit TAF5 NTD2" evidence="10">
    <location>
        <begin position="152"/>
        <end position="282"/>
    </location>
</feature>
<evidence type="ECO:0000256" key="9">
    <source>
        <dbReference type="SAM" id="MobiDB-lite"/>
    </source>
</evidence>
<dbReference type="Gene3D" id="2.130.10.10">
    <property type="entry name" value="YVTN repeat-like/Quinoprotein amine dehydrogenase"/>
    <property type="match status" value="2"/>
</dbReference>
<dbReference type="GO" id="GO:0005669">
    <property type="term" value="C:transcription factor TFIID complex"/>
    <property type="evidence" value="ECO:0007669"/>
    <property type="project" value="TreeGrafter"/>
</dbReference>
<proteinExistence type="inferred from homology"/>
<dbReference type="SUPFAM" id="SSF50978">
    <property type="entry name" value="WD40 repeat-like"/>
    <property type="match status" value="1"/>
</dbReference>